<comment type="similarity">
    <text evidence="2">Belongs to the vacuolar ATPase subunit S1 family.</text>
</comment>
<feature type="chain" id="PRO_5041917264" evidence="8">
    <location>
        <begin position="17"/>
        <end position="462"/>
    </location>
</feature>
<proteinExistence type="inferred from homology"/>
<feature type="region of interest" description="Disordered" evidence="6">
    <location>
        <begin position="155"/>
        <end position="187"/>
    </location>
</feature>
<dbReference type="InterPro" id="IPR046756">
    <property type="entry name" value="VAS1/VOA1_TM"/>
</dbReference>
<dbReference type="InterPro" id="IPR008388">
    <property type="entry name" value="Ac45_acc_su"/>
</dbReference>
<dbReference type="WBParaSite" id="MBELARI_LOCUS5655">
    <property type="protein sequence ID" value="MBELARI_LOCUS5655"/>
    <property type="gene ID" value="MBELARI_LOCUS5655"/>
</dbReference>
<dbReference type="Pfam" id="PF20520">
    <property type="entry name" value="Ac45-VOA1_TM"/>
    <property type="match status" value="1"/>
</dbReference>
<feature type="compositionally biased region" description="Basic and acidic residues" evidence="6">
    <location>
        <begin position="161"/>
        <end position="175"/>
    </location>
</feature>
<feature type="transmembrane region" description="Helical" evidence="7">
    <location>
        <begin position="419"/>
        <end position="439"/>
    </location>
</feature>
<name>A0AAF3FFL8_9BILA</name>
<evidence type="ECO:0000259" key="9">
    <source>
        <dbReference type="Pfam" id="PF20520"/>
    </source>
</evidence>
<feature type="domain" description="V-type proton ATPase subunit S1/VOA1 transmembrane" evidence="9">
    <location>
        <begin position="413"/>
        <end position="450"/>
    </location>
</feature>
<dbReference type="PANTHER" id="PTHR12471">
    <property type="entry name" value="VACUOLAR ATP SYNTHASE SUBUNIT S1"/>
    <property type="match status" value="1"/>
</dbReference>
<evidence type="ECO:0000256" key="2">
    <source>
        <dbReference type="ARBA" id="ARBA00009037"/>
    </source>
</evidence>
<evidence type="ECO:0000256" key="8">
    <source>
        <dbReference type="SAM" id="SignalP"/>
    </source>
</evidence>
<evidence type="ECO:0000256" key="5">
    <source>
        <dbReference type="ARBA" id="ARBA00023136"/>
    </source>
</evidence>
<dbReference type="GO" id="GO:0030641">
    <property type="term" value="P:regulation of cellular pH"/>
    <property type="evidence" value="ECO:0007669"/>
    <property type="project" value="TreeGrafter"/>
</dbReference>
<comment type="subcellular location">
    <subcellularLocation>
        <location evidence="1">Membrane</location>
        <topology evidence="1">Single-pass membrane protein</topology>
    </subcellularLocation>
</comment>
<keyword evidence="10" id="KW-1185">Reference proteome</keyword>
<reference evidence="11" key="1">
    <citation type="submission" date="2024-02" db="UniProtKB">
        <authorList>
            <consortium name="WormBaseParasite"/>
        </authorList>
    </citation>
    <scope>IDENTIFICATION</scope>
</reference>
<dbReference type="AlphaFoldDB" id="A0AAF3FFL8"/>
<dbReference type="Proteomes" id="UP000887575">
    <property type="component" value="Unassembled WGS sequence"/>
</dbReference>
<evidence type="ECO:0000313" key="11">
    <source>
        <dbReference type="WBParaSite" id="MBELARI_LOCUS5655"/>
    </source>
</evidence>
<sequence length="462" mass="50275">MRVPLGIALLCHVVFSYDAVLFSNSQELSAETPSLESLISGASAEHPLIFLVEPDFTIGLFNKHASVYQADGKASPLAQMVREAKYSAQRHLDATYEVPNAQAVSQTGEYQNGASTYLVSADDWSLLEELSANVLSKVNSFTAVLANSEAVTQSQGRVKRLSSDVEGERGERAADADPTVRGSLPVTIPPYNRTSLNGGLQPMTNRSCLLYMEGISIIATKIQGEVPSGYPAGVATISGENGTFYYEDGDVICATQENRLDNGIFTFVVRLSFTDSVTGTNVNGQQFTVPGGQNISFRLVFKEDVQFYWALDSFTLLTDIKIAVAEGGKGFIDKETSTDVTKFGNASGIGYMGVNGVVGYSWNCGDSAAAWFPTKDDSVRIGIAFHNFQVQLRNIHADKSFFFDRQVVDCVPTFSTGSLMGIISALIMLSIFIFGFLMLNSVQTMDRFDDPKQKQILINVRE</sequence>
<keyword evidence="5 7" id="KW-0472">Membrane</keyword>
<evidence type="ECO:0000313" key="10">
    <source>
        <dbReference type="Proteomes" id="UP000887575"/>
    </source>
</evidence>
<dbReference type="GO" id="GO:0001671">
    <property type="term" value="F:ATPase activator activity"/>
    <property type="evidence" value="ECO:0007669"/>
    <property type="project" value="TreeGrafter"/>
</dbReference>
<accession>A0AAF3FFL8</accession>
<evidence type="ECO:0000256" key="6">
    <source>
        <dbReference type="SAM" id="MobiDB-lite"/>
    </source>
</evidence>
<evidence type="ECO:0000256" key="4">
    <source>
        <dbReference type="ARBA" id="ARBA00022989"/>
    </source>
</evidence>
<evidence type="ECO:0000256" key="7">
    <source>
        <dbReference type="SAM" id="Phobius"/>
    </source>
</evidence>
<evidence type="ECO:0000256" key="3">
    <source>
        <dbReference type="ARBA" id="ARBA00022692"/>
    </source>
</evidence>
<keyword evidence="4 7" id="KW-1133">Transmembrane helix</keyword>
<evidence type="ECO:0000256" key="1">
    <source>
        <dbReference type="ARBA" id="ARBA00004167"/>
    </source>
</evidence>
<protein>
    <submittedName>
        <fullName evidence="11">V-type proton ATPase subunit S1/VOA1 transmembrane domain-containing protein</fullName>
    </submittedName>
</protein>
<dbReference type="PANTHER" id="PTHR12471:SF7">
    <property type="entry name" value="V-TYPE PROTON ATPASE SUBUNIT S1"/>
    <property type="match status" value="1"/>
</dbReference>
<keyword evidence="8" id="KW-0732">Signal</keyword>
<feature type="signal peptide" evidence="8">
    <location>
        <begin position="1"/>
        <end position="16"/>
    </location>
</feature>
<keyword evidence="3 7" id="KW-0812">Transmembrane</keyword>
<organism evidence="10 11">
    <name type="scientific">Mesorhabditis belari</name>
    <dbReference type="NCBI Taxonomy" id="2138241"/>
    <lineage>
        <taxon>Eukaryota</taxon>
        <taxon>Metazoa</taxon>
        <taxon>Ecdysozoa</taxon>
        <taxon>Nematoda</taxon>
        <taxon>Chromadorea</taxon>
        <taxon>Rhabditida</taxon>
        <taxon>Rhabditina</taxon>
        <taxon>Rhabditomorpha</taxon>
        <taxon>Rhabditoidea</taxon>
        <taxon>Rhabditidae</taxon>
        <taxon>Mesorhabditinae</taxon>
        <taxon>Mesorhabditis</taxon>
    </lineage>
</organism>
<dbReference type="GO" id="GO:0033176">
    <property type="term" value="C:proton-transporting V-type ATPase complex"/>
    <property type="evidence" value="ECO:0007669"/>
    <property type="project" value="TreeGrafter"/>
</dbReference>